<evidence type="ECO:0000313" key="1">
    <source>
        <dbReference type="EMBL" id="EFO15327.1"/>
    </source>
</evidence>
<accession>A0A1S0TJV2</accession>
<dbReference type="EMBL" id="JH712306">
    <property type="protein sequence ID" value="EFO15327.1"/>
    <property type="molecule type" value="Genomic_DNA"/>
</dbReference>
<name>A0A1S0TJV2_LOALO</name>
<sequence length="294" mass="33438">MELFQKLAKSLSDITEEDVHFMGYCSSKLPVYSNLILPSRLYKSWKSMIDYNLSQQRSIHLRQFHNYDTTYLLLNLWHERSGTGYKVNQINCNLEYSLSMHGQNGNDIMNNNSSNSTNINSNTVDNNDSNIIEGIDETTGMTCFIPQTAIRIFISPQNEECLTSSPLPLEEHQEDSGIENNCRSSSIDDHSPAASVDFYPSIELNQLNTRNSFASSLSPSPPNHQQYCYQHFELSSPSILSSSILDHTTVATEDSYLTPSTSKLLRTNTITKADLPEQVNSFTSKNHWFYKKLY</sequence>
<protein>
    <submittedName>
        <fullName evidence="1">Uncharacterized protein</fullName>
    </submittedName>
</protein>
<organism evidence="1">
    <name type="scientific">Loa loa</name>
    <name type="common">Eye worm</name>
    <name type="synonym">Filaria loa</name>
    <dbReference type="NCBI Taxonomy" id="7209"/>
    <lineage>
        <taxon>Eukaryota</taxon>
        <taxon>Metazoa</taxon>
        <taxon>Ecdysozoa</taxon>
        <taxon>Nematoda</taxon>
        <taxon>Chromadorea</taxon>
        <taxon>Rhabditida</taxon>
        <taxon>Spirurina</taxon>
        <taxon>Spiruromorpha</taxon>
        <taxon>Filarioidea</taxon>
        <taxon>Onchocercidae</taxon>
        <taxon>Loa</taxon>
    </lineage>
</organism>
<gene>
    <name evidence="1" type="ORF">LOAG_13184</name>
</gene>
<dbReference type="AlphaFoldDB" id="A0A1S0TJV2"/>
<reference evidence="1" key="1">
    <citation type="submission" date="2012-04" db="EMBL/GenBank/DDBJ databases">
        <title>The Genome Sequence of Loa loa.</title>
        <authorList>
            <consortium name="The Broad Institute Genome Sequencing Platform"/>
            <consortium name="Broad Institute Genome Sequencing Center for Infectious Disease"/>
            <person name="Nutman T.B."/>
            <person name="Fink D.L."/>
            <person name="Russ C."/>
            <person name="Young S."/>
            <person name="Zeng Q."/>
            <person name="Gargeya S."/>
            <person name="Alvarado L."/>
            <person name="Berlin A."/>
            <person name="Chapman S.B."/>
            <person name="Chen Z."/>
            <person name="Freedman E."/>
            <person name="Gellesch M."/>
            <person name="Goldberg J."/>
            <person name="Griggs A."/>
            <person name="Gujja S."/>
            <person name="Heilman E.R."/>
            <person name="Heiman D."/>
            <person name="Howarth C."/>
            <person name="Mehta T."/>
            <person name="Neiman D."/>
            <person name="Pearson M."/>
            <person name="Roberts A."/>
            <person name="Saif S."/>
            <person name="Shea T."/>
            <person name="Shenoy N."/>
            <person name="Sisk P."/>
            <person name="Stolte C."/>
            <person name="Sykes S."/>
            <person name="White J."/>
            <person name="Yandava C."/>
            <person name="Haas B."/>
            <person name="Henn M.R."/>
            <person name="Nusbaum C."/>
            <person name="Birren B."/>
        </authorList>
    </citation>
    <scope>NUCLEOTIDE SEQUENCE [LARGE SCALE GENOMIC DNA]</scope>
</reference>
<proteinExistence type="predicted"/>
<dbReference type="GeneID" id="9950655"/>
<dbReference type="InParanoid" id="A0A1S0TJV2"/>
<dbReference type="OrthoDB" id="10442112at2759"/>
<dbReference type="CTD" id="9950655"/>
<dbReference type="KEGG" id="loa:LOAG_13184"/>
<dbReference type="RefSeq" id="XP_003148742.1">
    <property type="nucleotide sequence ID" value="XM_003148694.1"/>
</dbReference>